<comment type="caution">
    <text evidence="3">The sequence shown here is derived from an EMBL/GenBank/DDBJ whole genome shotgun (WGS) entry which is preliminary data.</text>
</comment>
<keyword evidence="2" id="KW-0732">Signal</keyword>
<name>A0ABQ8PA16_9CRYT</name>
<sequence length="385" mass="43220">MRNFSGFGYILLLIAFSLSAGAVHPGGPGYKTVYITKRKLPVRHAPERFRGELYSDGSVGWLSSRRTGSGWGGWTPVSESRVPVQMVRQLKSRLARMPRGAPQAQMRRAAPLVAGGFDQDVSLEGAPRVSERQFTWEEEEEEGEGESRLPEDSPLELHPISPAPAPRARSYNMAAGRAPSAAAYSMPRRRSAPAVMIRQRAQFRGPAEDESEIARYFEEQNAPPLAGRRGIREAFRGVFGGAAPEVELVSPVSERPARRPEGPSAGFPPTGLQQPSDYDLNRMQWRFFLTSFNRNLDNVRIVKQIPPLGMKLSKTVTECTNNYYKAFKLKYLTISGMVYSKKISRDMSNSISRELKQWCSGMMMNWYRQLQNMGLNVPKPSKFNR</sequence>
<protein>
    <recommendedName>
        <fullName evidence="5">Signal peptide-containing protein</fullName>
    </recommendedName>
</protein>
<evidence type="ECO:0000256" key="1">
    <source>
        <dbReference type="SAM" id="MobiDB-lite"/>
    </source>
</evidence>
<feature type="signal peptide" evidence="2">
    <location>
        <begin position="1"/>
        <end position="22"/>
    </location>
</feature>
<evidence type="ECO:0000313" key="3">
    <source>
        <dbReference type="EMBL" id="KAJ1614187.1"/>
    </source>
</evidence>
<accession>A0ABQ8PA16</accession>
<gene>
    <name evidence="3" type="ORF">OJ252_793</name>
</gene>
<evidence type="ECO:0000256" key="2">
    <source>
        <dbReference type="SAM" id="SignalP"/>
    </source>
</evidence>
<feature type="chain" id="PRO_5046851659" description="Signal peptide-containing protein" evidence="2">
    <location>
        <begin position="23"/>
        <end position="385"/>
    </location>
</feature>
<feature type="region of interest" description="Disordered" evidence="1">
    <location>
        <begin position="126"/>
        <end position="169"/>
    </location>
</feature>
<reference evidence="3" key="1">
    <citation type="submission" date="2022-10" db="EMBL/GenBank/DDBJ databases">
        <title>Adaptive evolution leads to modifications in subtelomeric GC content in a zoonotic Cryptosporidium species.</title>
        <authorList>
            <person name="Li J."/>
            <person name="Feng Y."/>
            <person name="Xiao L."/>
        </authorList>
    </citation>
    <scope>NUCLEOTIDE SEQUENCE</scope>
    <source>
        <strain evidence="3">25894</strain>
    </source>
</reference>
<organism evidence="3 4">
    <name type="scientific">Cryptosporidium canis</name>
    <dbReference type="NCBI Taxonomy" id="195482"/>
    <lineage>
        <taxon>Eukaryota</taxon>
        <taxon>Sar</taxon>
        <taxon>Alveolata</taxon>
        <taxon>Apicomplexa</taxon>
        <taxon>Conoidasida</taxon>
        <taxon>Coccidia</taxon>
        <taxon>Eucoccidiorida</taxon>
        <taxon>Eimeriorina</taxon>
        <taxon>Cryptosporidiidae</taxon>
        <taxon>Cryptosporidium</taxon>
    </lineage>
</organism>
<evidence type="ECO:0000313" key="4">
    <source>
        <dbReference type="Proteomes" id="UP001071777"/>
    </source>
</evidence>
<evidence type="ECO:0008006" key="5">
    <source>
        <dbReference type="Google" id="ProtNLM"/>
    </source>
</evidence>
<dbReference type="Proteomes" id="UP001071777">
    <property type="component" value="Unassembled WGS sequence"/>
</dbReference>
<proteinExistence type="predicted"/>
<dbReference type="EMBL" id="JAPCXB010000026">
    <property type="protein sequence ID" value="KAJ1614187.1"/>
    <property type="molecule type" value="Genomic_DNA"/>
</dbReference>
<keyword evidence="4" id="KW-1185">Reference proteome</keyword>
<feature type="region of interest" description="Disordered" evidence="1">
    <location>
        <begin position="250"/>
        <end position="274"/>
    </location>
</feature>